<reference evidence="3" key="1">
    <citation type="submission" date="2014-04" db="EMBL/GenBank/DDBJ databases">
        <title>Evolutionary Origins and Diversification of the Mycorrhizal Mutualists.</title>
        <authorList>
            <consortium name="DOE Joint Genome Institute"/>
            <person name="Kohler A."/>
            <person name="Kuo A."/>
            <person name="Nagy L.G."/>
            <person name="Floudas D."/>
            <person name="Copeland A."/>
            <person name="Barry K.W."/>
            <person name="Cichocki N."/>
            <person name="Veneault-Fourrey C."/>
            <person name="LaButti K."/>
            <person name="Lindquist E.A."/>
            <person name="Lipzen A."/>
            <person name="Lundell T."/>
            <person name="Morin E."/>
            <person name="Murat C."/>
            <person name="Riley R."/>
            <person name="Ohm R."/>
            <person name="Sun H."/>
            <person name="Tunlid A."/>
            <person name="Henrissat B."/>
            <person name="Grigoriev I.V."/>
            <person name="Hibbett D.S."/>
            <person name="Martin F."/>
            <person name="Consortium M.G."/>
        </authorList>
    </citation>
    <scope>NUCLEOTIDE SEQUENCE [LARGE SCALE GENOMIC DNA]</scope>
    <source>
        <strain evidence="3">FD-334 SS-4</strain>
    </source>
</reference>
<feature type="non-terminal residue" evidence="3">
    <location>
        <position position="179"/>
    </location>
</feature>
<protein>
    <recommendedName>
        <fullName evidence="1">DUF6570 domain-containing protein</fullName>
    </recommendedName>
</protein>
<dbReference type="Pfam" id="PF20209">
    <property type="entry name" value="DUF6570"/>
    <property type="match status" value="1"/>
</dbReference>
<dbReference type="EMBL" id="KN817727">
    <property type="protein sequence ID" value="KJA13612.1"/>
    <property type="molecule type" value="Genomic_DNA"/>
</dbReference>
<evidence type="ECO:0000313" key="4">
    <source>
        <dbReference type="Proteomes" id="UP000054270"/>
    </source>
</evidence>
<evidence type="ECO:0000313" key="3">
    <source>
        <dbReference type="EMBL" id="KJA14212.1"/>
    </source>
</evidence>
<evidence type="ECO:0000259" key="1">
    <source>
        <dbReference type="Pfam" id="PF20209"/>
    </source>
</evidence>
<sequence length="179" mass="19934">VINPDGVSLSSNGESYDVALCCTCANALKRSQLPPLALANHLVLGEVPPELQGLTSIEETMIARCRAKSWIVQLNFDDKDDRNESRLKGHVIIHPQDPSPLLELLPPSVEDICTPICVILVGSKKPSKEWLREKASPLVVRRERVRAALLWLIANNRLYKDVVLDHETLDTYPENDIAP</sequence>
<keyword evidence="4" id="KW-1185">Reference proteome</keyword>
<reference evidence="4" key="2">
    <citation type="submission" date="2014-04" db="EMBL/GenBank/DDBJ databases">
        <title>Evolutionary Origins and Diversification of the Mycorrhizal Mutualists.</title>
        <authorList>
            <consortium name="DOE Joint Genome Institute"/>
            <consortium name="Mycorrhizal Genomics Consortium"/>
            <person name="Kohler A."/>
            <person name="Kuo A."/>
            <person name="Nagy L.G."/>
            <person name="Floudas D."/>
            <person name="Copeland A."/>
            <person name="Barry K.W."/>
            <person name="Cichocki N."/>
            <person name="Veneault-Fourrey C."/>
            <person name="LaButti K."/>
            <person name="Lindquist E.A."/>
            <person name="Lipzen A."/>
            <person name="Lundell T."/>
            <person name="Morin E."/>
            <person name="Murat C."/>
            <person name="Riley R."/>
            <person name="Ohm R."/>
            <person name="Sun H."/>
            <person name="Tunlid A."/>
            <person name="Henrissat B."/>
            <person name="Grigoriev I.V."/>
            <person name="Hibbett D.S."/>
            <person name="Martin F."/>
        </authorList>
    </citation>
    <scope>NUCLEOTIDE SEQUENCE [LARGE SCALE GENOMIC DNA]</scope>
    <source>
        <strain evidence="4">FD-334 SS-4</strain>
    </source>
</reference>
<feature type="non-terminal residue" evidence="3">
    <location>
        <position position="1"/>
    </location>
</feature>
<accession>A0A0D2KI25</accession>
<dbReference type="EMBL" id="KN817690">
    <property type="protein sequence ID" value="KJA14212.1"/>
    <property type="molecule type" value="Genomic_DNA"/>
</dbReference>
<dbReference type="OrthoDB" id="3235800at2759"/>
<dbReference type="STRING" id="945553.A0A0D2KI25"/>
<gene>
    <name evidence="3" type="ORF">HYPSUDRAFT_110312</name>
    <name evidence="2" type="ORF">HYPSUDRAFT_111439</name>
</gene>
<dbReference type="AlphaFoldDB" id="A0A0D2KI25"/>
<name>A0A0D2KI25_HYPSF</name>
<feature type="domain" description="DUF6570" evidence="1">
    <location>
        <begin position="30"/>
        <end position="170"/>
    </location>
</feature>
<proteinExistence type="predicted"/>
<evidence type="ECO:0000313" key="2">
    <source>
        <dbReference type="EMBL" id="KJA13612.1"/>
    </source>
</evidence>
<dbReference type="InterPro" id="IPR046700">
    <property type="entry name" value="DUF6570"/>
</dbReference>
<dbReference type="Proteomes" id="UP000054270">
    <property type="component" value="Unassembled WGS sequence"/>
</dbReference>
<organism evidence="3 4">
    <name type="scientific">Hypholoma sublateritium (strain FD-334 SS-4)</name>
    <dbReference type="NCBI Taxonomy" id="945553"/>
    <lineage>
        <taxon>Eukaryota</taxon>
        <taxon>Fungi</taxon>
        <taxon>Dikarya</taxon>
        <taxon>Basidiomycota</taxon>
        <taxon>Agaricomycotina</taxon>
        <taxon>Agaricomycetes</taxon>
        <taxon>Agaricomycetidae</taxon>
        <taxon>Agaricales</taxon>
        <taxon>Agaricineae</taxon>
        <taxon>Strophariaceae</taxon>
        <taxon>Hypholoma</taxon>
    </lineage>
</organism>